<keyword evidence="3" id="KW-0812">Transmembrane</keyword>
<dbReference type="Pfam" id="PF02705">
    <property type="entry name" value="K_trans"/>
    <property type="match status" value="1"/>
</dbReference>
<feature type="transmembrane region" description="Helical" evidence="3">
    <location>
        <begin position="111"/>
        <end position="137"/>
    </location>
</feature>
<organism evidence="5 6">
    <name type="scientific">Sesamum angolense</name>
    <dbReference type="NCBI Taxonomy" id="2727404"/>
    <lineage>
        <taxon>Eukaryota</taxon>
        <taxon>Viridiplantae</taxon>
        <taxon>Streptophyta</taxon>
        <taxon>Embryophyta</taxon>
        <taxon>Tracheophyta</taxon>
        <taxon>Spermatophyta</taxon>
        <taxon>Magnoliopsida</taxon>
        <taxon>eudicotyledons</taxon>
        <taxon>Gunneridae</taxon>
        <taxon>Pentapetalae</taxon>
        <taxon>asterids</taxon>
        <taxon>lamiids</taxon>
        <taxon>Lamiales</taxon>
        <taxon>Pedaliaceae</taxon>
        <taxon>Sesamum</taxon>
    </lineage>
</organism>
<gene>
    <name evidence="5" type="ORF">Sango_1708500</name>
</gene>
<evidence type="ECO:0000256" key="3">
    <source>
        <dbReference type="SAM" id="Phobius"/>
    </source>
</evidence>
<feature type="non-terminal residue" evidence="5">
    <location>
        <position position="1"/>
    </location>
</feature>
<dbReference type="Proteomes" id="UP001289374">
    <property type="component" value="Unassembled WGS sequence"/>
</dbReference>
<keyword evidence="6" id="KW-1185">Reference proteome</keyword>
<dbReference type="PANTHER" id="PTHR30540:SF97">
    <property type="entry name" value="POTASSIUM TRANSPORTER"/>
    <property type="match status" value="1"/>
</dbReference>
<evidence type="ECO:0000313" key="6">
    <source>
        <dbReference type="Proteomes" id="UP001289374"/>
    </source>
</evidence>
<keyword evidence="3" id="KW-0472">Membrane</keyword>
<sequence length="170" mass="18950">MECAERDMEAYPLLSFQSLGVIYGRLSTAPLYVFESIDPEDIKSPNEIHELFSFVFWTLTIIPLLKHARVGLLPCNRGSYKILHHEEDSSSKGKLENKARRAIEKHKSCHYLLLFLALLGACMILSDVVLTPAISVLSATSGLGRSLATISVKFFSSDKTKDHVANVLKK</sequence>
<comment type="caution">
    <text evidence="5">The sequence shown here is derived from an EMBL/GenBank/DDBJ whole genome shotgun (WGS) entry which is preliminary data.</text>
</comment>
<evidence type="ECO:0000313" key="5">
    <source>
        <dbReference type="EMBL" id="KAK4395542.1"/>
    </source>
</evidence>
<dbReference type="InterPro" id="IPR003855">
    <property type="entry name" value="K+_transporter"/>
</dbReference>
<dbReference type="EMBL" id="JACGWL010000009">
    <property type="protein sequence ID" value="KAK4395542.1"/>
    <property type="molecule type" value="Genomic_DNA"/>
</dbReference>
<name>A0AAE1WLB8_9LAMI</name>
<dbReference type="GO" id="GO:0015079">
    <property type="term" value="F:potassium ion transmembrane transporter activity"/>
    <property type="evidence" value="ECO:0007669"/>
    <property type="project" value="InterPro"/>
</dbReference>
<dbReference type="GO" id="GO:0005886">
    <property type="term" value="C:plasma membrane"/>
    <property type="evidence" value="ECO:0007669"/>
    <property type="project" value="UniProtKB-SubCell"/>
</dbReference>
<keyword evidence="3" id="KW-1133">Transmembrane helix</keyword>
<proteinExistence type="inferred from homology"/>
<evidence type="ECO:0000259" key="4">
    <source>
        <dbReference type="Pfam" id="PF02705"/>
    </source>
</evidence>
<evidence type="ECO:0000256" key="1">
    <source>
        <dbReference type="ARBA" id="ARBA00004651"/>
    </source>
</evidence>
<dbReference type="PANTHER" id="PTHR30540">
    <property type="entry name" value="OSMOTIC STRESS POTASSIUM TRANSPORTER"/>
    <property type="match status" value="1"/>
</dbReference>
<comment type="subcellular location">
    <subcellularLocation>
        <location evidence="1">Cell membrane</location>
        <topology evidence="1">Multi-pass membrane protein</topology>
    </subcellularLocation>
</comment>
<feature type="domain" description="K+ potassium transporter integral membrane" evidence="4">
    <location>
        <begin position="14"/>
        <end position="145"/>
    </location>
</feature>
<accession>A0AAE1WLB8</accession>
<protein>
    <submittedName>
        <fullName evidence="5">Potassium transporter 2</fullName>
    </submittedName>
</protein>
<dbReference type="InterPro" id="IPR053951">
    <property type="entry name" value="K_trans_N"/>
</dbReference>
<dbReference type="AlphaFoldDB" id="A0AAE1WLB8"/>
<reference evidence="5" key="2">
    <citation type="journal article" date="2024" name="Plant">
        <title>Genomic evolution and insights into agronomic trait innovations of Sesamum species.</title>
        <authorList>
            <person name="Miao H."/>
            <person name="Wang L."/>
            <person name="Qu L."/>
            <person name="Liu H."/>
            <person name="Sun Y."/>
            <person name="Le M."/>
            <person name="Wang Q."/>
            <person name="Wei S."/>
            <person name="Zheng Y."/>
            <person name="Lin W."/>
            <person name="Duan Y."/>
            <person name="Cao H."/>
            <person name="Xiong S."/>
            <person name="Wang X."/>
            <person name="Wei L."/>
            <person name="Li C."/>
            <person name="Ma Q."/>
            <person name="Ju M."/>
            <person name="Zhao R."/>
            <person name="Li G."/>
            <person name="Mu C."/>
            <person name="Tian Q."/>
            <person name="Mei H."/>
            <person name="Zhang T."/>
            <person name="Gao T."/>
            <person name="Zhang H."/>
        </authorList>
    </citation>
    <scope>NUCLEOTIDE SEQUENCE</scope>
    <source>
        <strain evidence="5">K16</strain>
    </source>
</reference>
<comment type="similarity">
    <text evidence="2">Belongs to the HAK/KUP transporter (TC 2.A.72.3) family.</text>
</comment>
<evidence type="ECO:0000256" key="2">
    <source>
        <dbReference type="ARBA" id="ARBA00008440"/>
    </source>
</evidence>
<reference evidence="5" key="1">
    <citation type="submission" date="2020-06" db="EMBL/GenBank/DDBJ databases">
        <authorList>
            <person name="Li T."/>
            <person name="Hu X."/>
            <person name="Zhang T."/>
            <person name="Song X."/>
            <person name="Zhang H."/>
            <person name="Dai N."/>
            <person name="Sheng W."/>
            <person name="Hou X."/>
            <person name="Wei L."/>
        </authorList>
    </citation>
    <scope>NUCLEOTIDE SEQUENCE</scope>
    <source>
        <strain evidence="5">K16</strain>
        <tissue evidence="5">Leaf</tissue>
    </source>
</reference>